<protein>
    <submittedName>
        <fullName evidence="3">Gfo/Idh/MocA family oxidoreductase</fullName>
    </submittedName>
</protein>
<accession>A0AAU7CUI6</accession>
<dbReference type="RefSeq" id="WP_348266109.1">
    <property type="nucleotide sequence ID" value="NZ_CP121194.1"/>
</dbReference>
<dbReference type="Pfam" id="PF01408">
    <property type="entry name" value="GFO_IDH_MocA"/>
    <property type="match status" value="1"/>
</dbReference>
<dbReference type="InterPro" id="IPR052515">
    <property type="entry name" value="Gfo/Idh/MocA_Oxidoreductase"/>
</dbReference>
<dbReference type="Pfam" id="PF22725">
    <property type="entry name" value="GFO_IDH_MocA_C3"/>
    <property type="match status" value="1"/>
</dbReference>
<dbReference type="GO" id="GO:0000166">
    <property type="term" value="F:nucleotide binding"/>
    <property type="evidence" value="ECO:0007669"/>
    <property type="project" value="InterPro"/>
</dbReference>
<evidence type="ECO:0000259" key="1">
    <source>
        <dbReference type="Pfam" id="PF01408"/>
    </source>
</evidence>
<proteinExistence type="predicted"/>
<dbReference type="Gene3D" id="3.30.360.10">
    <property type="entry name" value="Dihydrodipicolinate Reductase, domain 2"/>
    <property type="match status" value="1"/>
</dbReference>
<dbReference type="Gene3D" id="3.40.50.720">
    <property type="entry name" value="NAD(P)-binding Rossmann-like Domain"/>
    <property type="match status" value="1"/>
</dbReference>
<dbReference type="KEGG" id="epl:P4G45_08810"/>
<dbReference type="AlphaFoldDB" id="A0AAU7CUI6"/>
<feature type="domain" description="Gfo/Idh/MocA-like oxidoreductase N-terminal" evidence="1">
    <location>
        <begin position="1"/>
        <end position="115"/>
    </location>
</feature>
<dbReference type="InterPro" id="IPR055170">
    <property type="entry name" value="GFO_IDH_MocA-like_dom"/>
</dbReference>
<reference evidence="3" key="1">
    <citation type="submission" date="2023-03" db="EMBL/GenBank/DDBJ databases">
        <title>Edaphobacter sp.</title>
        <authorList>
            <person name="Huber K.J."/>
            <person name="Papendorf J."/>
            <person name="Pilke C."/>
            <person name="Bunk B."/>
            <person name="Sproeer C."/>
            <person name="Pester M."/>
        </authorList>
    </citation>
    <scope>NUCLEOTIDE SEQUENCE</scope>
    <source>
        <strain evidence="3">DSM 109919</strain>
    </source>
</reference>
<evidence type="ECO:0000259" key="2">
    <source>
        <dbReference type="Pfam" id="PF22725"/>
    </source>
</evidence>
<dbReference type="PANTHER" id="PTHR43249">
    <property type="entry name" value="UDP-N-ACETYL-2-AMINO-2-DEOXY-D-GLUCURONATE OXIDASE"/>
    <property type="match status" value="1"/>
</dbReference>
<dbReference type="PANTHER" id="PTHR43249:SF1">
    <property type="entry name" value="D-GLUCOSIDE 3-DEHYDROGENASE"/>
    <property type="match status" value="1"/>
</dbReference>
<dbReference type="SUPFAM" id="SSF51735">
    <property type="entry name" value="NAD(P)-binding Rossmann-fold domains"/>
    <property type="match status" value="1"/>
</dbReference>
<feature type="domain" description="GFO/IDH/MocA-like oxidoreductase" evidence="2">
    <location>
        <begin position="129"/>
        <end position="249"/>
    </location>
</feature>
<dbReference type="EMBL" id="CP121194">
    <property type="protein sequence ID" value="XBH08600.1"/>
    <property type="molecule type" value="Genomic_DNA"/>
</dbReference>
<gene>
    <name evidence="3" type="ORF">P4G45_08810</name>
</gene>
<dbReference type="InterPro" id="IPR036291">
    <property type="entry name" value="NAD(P)-bd_dom_sf"/>
</dbReference>
<organism evidence="3">
    <name type="scientific">Edaphobacter paludis</name>
    <dbReference type="NCBI Taxonomy" id="3035702"/>
    <lineage>
        <taxon>Bacteria</taxon>
        <taxon>Pseudomonadati</taxon>
        <taxon>Acidobacteriota</taxon>
        <taxon>Terriglobia</taxon>
        <taxon>Terriglobales</taxon>
        <taxon>Acidobacteriaceae</taxon>
        <taxon>Edaphobacter</taxon>
    </lineage>
</organism>
<name>A0AAU7CUI6_9BACT</name>
<dbReference type="SUPFAM" id="SSF55347">
    <property type="entry name" value="Glyceraldehyde-3-phosphate dehydrogenase-like, C-terminal domain"/>
    <property type="match status" value="1"/>
</dbReference>
<sequence length="341" mass="37239">MRVGIIGTGAIARKHAQAYKNIGYEITVCTNTTAERGLRFAEENGAEFVETPEAVCWHPRVDYVDVCTFPNYRLQALELCAQSKKHVLVQKPMATRLDVAEQMIVLGCEAGIILGVVSQHRFDGSILFLKKALVDGRLGKILQADAYVKWFRSAEYYSRPVKGSWAGEGGGALINQAIHQIDLLLFLIGGVDEVFGYWQLGSLHNIEAEDSLSALMHYACGATGVLQATTSLWPGYPERLEIHGTKGTAIITGDQLTSWDVQDDVGETPPLARQEASGASDPMAISITPFERQFLDFGEACKTGRSPACSGADGYRALQLVQNIYRSCLEKRPIGISPLSL</sequence>
<dbReference type="InterPro" id="IPR000683">
    <property type="entry name" value="Gfo/Idh/MocA-like_OxRdtase_N"/>
</dbReference>
<evidence type="ECO:0000313" key="3">
    <source>
        <dbReference type="EMBL" id="XBH08600.1"/>
    </source>
</evidence>